<feature type="domain" description="Polymerase beta nucleotidyltransferase" evidence="1">
    <location>
        <begin position="17"/>
        <end position="84"/>
    </location>
</feature>
<sequence length="106" mass="12531">MGSREVARRIKSIILEEFSKRGVNVEEVLLFGSRARGDFRESSDWDVLVIISEEVDRKKYRELWYSVYRRVDVPLDLVIVSKKAFERYESSPGFIYYYAAREGIKI</sequence>
<accession>A0A4Y5SM60</accession>
<dbReference type="GO" id="GO:0016740">
    <property type="term" value="F:transferase activity"/>
    <property type="evidence" value="ECO:0007669"/>
    <property type="project" value="UniProtKB-KW"/>
</dbReference>
<gene>
    <name evidence="2" type="ORF">FH039_10670</name>
</gene>
<dbReference type="InterPro" id="IPR043519">
    <property type="entry name" value="NT_sf"/>
</dbReference>
<dbReference type="Pfam" id="PF18765">
    <property type="entry name" value="Polbeta"/>
    <property type="match status" value="1"/>
</dbReference>
<dbReference type="Proteomes" id="UP000306007">
    <property type="component" value="Chromosome"/>
</dbReference>
<keyword evidence="2" id="KW-0808">Transferase</keyword>
<protein>
    <submittedName>
        <fullName evidence="2">Nucleotidyltransferase domain-containing protein</fullName>
    </submittedName>
</protein>
<dbReference type="PANTHER" id="PTHR33933:SF3">
    <property type="entry name" value="PROTEIN ADENYLYLTRANSFERASE MJ0604-RELATED"/>
    <property type="match status" value="1"/>
</dbReference>
<dbReference type="SUPFAM" id="SSF81301">
    <property type="entry name" value="Nucleotidyltransferase"/>
    <property type="match status" value="1"/>
</dbReference>
<dbReference type="RefSeq" id="WP_139681304.1">
    <property type="nucleotide sequence ID" value="NZ_CP040846.1"/>
</dbReference>
<dbReference type="KEGG" id="tic:FH039_10670"/>
<dbReference type="InterPro" id="IPR052548">
    <property type="entry name" value="Type_VII_TA_antitoxin"/>
</dbReference>
<proteinExistence type="predicted"/>
<name>A0A4Y5SM60_9EURY</name>
<dbReference type="InterPro" id="IPR041633">
    <property type="entry name" value="Polbeta"/>
</dbReference>
<dbReference type="CDD" id="cd05403">
    <property type="entry name" value="NT_KNTase_like"/>
    <property type="match status" value="1"/>
</dbReference>
<evidence type="ECO:0000259" key="1">
    <source>
        <dbReference type="Pfam" id="PF18765"/>
    </source>
</evidence>
<dbReference type="GeneID" id="40475652"/>
<dbReference type="EMBL" id="CP040846">
    <property type="protein sequence ID" value="QDA31978.1"/>
    <property type="molecule type" value="Genomic_DNA"/>
</dbReference>
<dbReference type="AlphaFoldDB" id="A0A4Y5SM60"/>
<evidence type="ECO:0000313" key="2">
    <source>
        <dbReference type="EMBL" id="QDA31978.1"/>
    </source>
</evidence>
<dbReference type="Gene3D" id="3.30.460.10">
    <property type="entry name" value="Beta Polymerase, domain 2"/>
    <property type="match status" value="1"/>
</dbReference>
<organism evidence="2 3">
    <name type="scientific">Thermococcus indicus</name>
    <dbReference type="NCBI Taxonomy" id="2586643"/>
    <lineage>
        <taxon>Archaea</taxon>
        <taxon>Methanobacteriati</taxon>
        <taxon>Methanobacteriota</taxon>
        <taxon>Thermococci</taxon>
        <taxon>Thermococcales</taxon>
        <taxon>Thermococcaceae</taxon>
        <taxon>Thermococcus</taxon>
    </lineage>
</organism>
<reference evidence="2 3" key="1">
    <citation type="submission" date="2019-06" db="EMBL/GenBank/DDBJ databases">
        <title>Thermococcus indicus sp. nov., a Fe(III)-reducing hyperthermophilic archaeon isolated from the Onnuri vent field of the Central Indian Ocean ridge.</title>
        <authorList>
            <person name="Lim J.K."/>
            <person name="Kim Y.J."/>
            <person name="Kwon K.K."/>
        </authorList>
    </citation>
    <scope>NUCLEOTIDE SEQUENCE [LARGE SCALE GENOMIC DNA]</scope>
    <source>
        <strain evidence="2 3">IOH1</strain>
    </source>
</reference>
<dbReference type="OrthoDB" id="9287at2157"/>
<evidence type="ECO:0000313" key="3">
    <source>
        <dbReference type="Proteomes" id="UP000306007"/>
    </source>
</evidence>
<keyword evidence="3" id="KW-1185">Reference proteome</keyword>
<dbReference type="PANTHER" id="PTHR33933">
    <property type="entry name" value="NUCLEOTIDYLTRANSFERASE"/>
    <property type="match status" value="1"/>
</dbReference>